<dbReference type="OrthoDB" id="8244198at2"/>
<proteinExistence type="predicted"/>
<accession>A0A1G8XTL3</accession>
<dbReference type="AlphaFoldDB" id="A0A1G8XTL3"/>
<evidence type="ECO:0000313" key="3">
    <source>
        <dbReference type="Proteomes" id="UP000199382"/>
    </source>
</evidence>
<dbReference type="InterPro" id="IPR009506">
    <property type="entry name" value="YjiS-like"/>
</dbReference>
<dbReference type="Pfam" id="PF06568">
    <property type="entry name" value="YjiS-like"/>
    <property type="match status" value="1"/>
</dbReference>
<gene>
    <name evidence="2" type="ORF">SAMN04488026_102729</name>
</gene>
<organism evidence="2 3">
    <name type="scientific">Aliiruegeria lutimaris</name>
    <dbReference type="NCBI Taxonomy" id="571298"/>
    <lineage>
        <taxon>Bacteria</taxon>
        <taxon>Pseudomonadati</taxon>
        <taxon>Pseudomonadota</taxon>
        <taxon>Alphaproteobacteria</taxon>
        <taxon>Rhodobacterales</taxon>
        <taxon>Roseobacteraceae</taxon>
        <taxon>Aliiruegeria</taxon>
    </lineage>
</organism>
<reference evidence="2 3" key="1">
    <citation type="submission" date="2016-10" db="EMBL/GenBank/DDBJ databases">
        <authorList>
            <person name="de Groot N.N."/>
        </authorList>
    </citation>
    <scope>NUCLEOTIDE SEQUENCE [LARGE SCALE GENOMIC DNA]</scope>
    <source>
        <strain evidence="2 3">DSM 25294</strain>
    </source>
</reference>
<dbReference type="STRING" id="571298.SAMN04488026_102729"/>
<protein>
    <recommendedName>
        <fullName evidence="1">YjiS-like domain-containing protein</fullName>
    </recommendedName>
</protein>
<feature type="domain" description="YjiS-like" evidence="1">
    <location>
        <begin position="24"/>
        <end position="56"/>
    </location>
</feature>
<evidence type="ECO:0000313" key="2">
    <source>
        <dbReference type="EMBL" id="SDJ93827.1"/>
    </source>
</evidence>
<name>A0A1G8XTL3_9RHOB</name>
<dbReference type="RefSeq" id="WP_093157055.1">
    <property type="nucleotide sequence ID" value="NZ_FNEK01000027.1"/>
</dbReference>
<evidence type="ECO:0000259" key="1">
    <source>
        <dbReference type="Pfam" id="PF06568"/>
    </source>
</evidence>
<dbReference type="Proteomes" id="UP000199382">
    <property type="component" value="Unassembled WGS sequence"/>
</dbReference>
<sequence>METTYTANSTTSWFSAPIEALRVNLQKRKIYRQTYCELSSLSDRALADLGLSRSMIKSLAREAAYGA</sequence>
<dbReference type="EMBL" id="FNEK01000027">
    <property type="protein sequence ID" value="SDJ93827.1"/>
    <property type="molecule type" value="Genomic_DNA"/>
</dbReference>
<keyword evidence="3" id="KW-1185">Reference proteome</keyword>